<feature type="compositionally biased region" description="Polar residues" evidence="1">
    <location>
        <begin position="1"/>
        <end position="10"/>
    </location>
</feature>
<feature type="non-terminal residue" evidence="2">
    <location>
        <position position="67"/>
    </location>
</feature>
<comment type="caution">
    <text evidence="2">The sequence shown here is derived from an EMBL/GenBank/DDBJ whole genome shotgun (WGS) entry which is preliminary data.</text>
</comment>
<keyword evidence="3" id="KW-1185">Reference proteome</keyword>
<feature type="region of interest" description="Disordered" evidence="1">
    <location>
        <begin position="1"/>
        <end position="67"/>
    </location>
</feature>
<protein>
    <submittedName>
        <fullName evidence="2">Uncharacterized protein</fullName>
    </submittedName>
</protein>
<proteinExistence type="predicted"/>
<dbReference type="Proteomes" id="UP000221165">
    <property type="component" value="Unassembled WGS sequence"/>
</dbReference>
<reference evidence="2 3" key="1">
    <citation type="journal article" date="2017" name="Int. J. Parasitol.">
        <title>The genome of the protozoan parasite Cystoisospora suis and a reverse vaccinology approach to identify vaccine candidates.</title>
        <authorList>
            <person name="Palmieri N."/>
            <person name="Shrestha A."/>
            <person name="Ruttkowski B."/>
            <person name="Beck T."/>
            <person name="Vogl C."/>
            <person name="Tomley F."/>
            <person name="Blake D.P."/>
            <person name="Joachim A."/>
        </authorList>
    </citation>
    <scope>NUCLEOTIDE SEQUENCE [LARGE SCALE GENOMIC DNA]</scope>
    <source>
        <strain evidence="2 3">Wien I</strain>
    </source>
</reference>
<dbReference type="GeneID" id="94434661"/>
<evidence type="ECO:0000313" key="3">
    <source>
        <dbReference type="Proteomes" id="UP000221165"/>
    </source>
</evidence>
<dbReference type="RefSeq" id="XP_067916581.1">
    <property type="nucleotide sequence ID" value="XM_068071450.1"/>
</dbReference>
<sequence length="67" mass="7170">MRSAGLSSSCTKEEKNPSDSIVDAGKRKDLVSSLQADENNKTMTVEKRKEALNTPPSSCRGGVCTPQ</sequence>
<dbReference type="AlphaFoldDB" id="A0A2C6K9G0"/>
<dbReference type="EMBL" id="MIGC01010942">
    <property type="protein sequence ID" value="PHJ14847.1"/>
    <property type="molecule type" value="Genomic_DNA"/>
</dbReference>
<dbReference type="VEuPathDB" id="ToxoDB:CSUI_011351"/>
<name>A0A2C6K9G0_9APIC</name>
<evidence type="ECO:0000313" key="2">
    <source>
        <dbReference type="EMBL" id="PHJ14847.1"/>
    </source>
</evidence>
<accession>A0A2C6K9G0</accession>
<organism evidence="2 3">
    <name type="scientific">Cystoisospora suis</name>
    <dbReference type="NCBI Taxonomy" id="483139"/>
    <lineage>
        <taxon>Eukaryota</taxon>
        <taxon>Sar</taxon>
        <taxon>Alveolata</taxon>
        <taxon>Apicomplexa</taxon>
        <taxon>Conoidasida</taxon>
        <taxon>Coccidia</taxon>
        <taxon>Eucoccidiorida</taxon>
        <taxon>Eimeriorina</taxon>
        <taxon>Sarcocystidae</taxon>
        <taxon>Cystoisospora</taxon>
    </lineage>
</organism>
<evidence type="ECO:0000256" key="1">
    <source>
        <dbReference type="SAM" id="MobiDB-lite"/>
    </source>
</evidence>
<gene>
    <name evidence="2" type="ORF">CSUI_011351</name>
</gene>
<feature type="compositionally biased region" description="Basic and acidic residues" evidence="1">
    <location>
        <begin position="38"/>
        <end position="51"/>
    </location>
</feature>